<comment type="caution">
    <text evidence="4">The sequence shown here is derived from an EMBL/GenBank/DDBJ whole genome shotgun (WGS) entry which is preliminary data.</text>
</comment>
<proteinExistence type="inferred from homology"/>
<dbReference type="Gene3D" id="3.40.50.1980">
    <property type="entry name" value="Nitrogenase molybdenum iron protein domain"/>
    <property type="match status" value="2"/>
</dbReference>
<dbReference type="InterPro" id="IPR002491">
    <property type="entry name" value="ABC_transptr_periplasmic_BD"/>
</dbReference>
<evidence type="ECO:0000259" key="3">
    <source>
        <dbReference type="PROSITE" id="PS50983"/>
    </source>
</evidence>
<evidence type="ECO:0000313" key="5">
    <source>
        <dbReference type="Proteomes" id="UP000028123"/>
    </source>
</evidence>
<feature type="domain" description="Fe/B12 periplasmic-binding" evidence="3">
    <location>
        <begin position="68"/>
        <end position="325"/>
    </location>
</feature>
<dbReference type="EMBL" id="JNVM01000002">
    <property type="protein sequence ID" value="KEQ27631.1"/>
    <property type="molecule type" value="Genomic_DNA"/>
</dbReference>
<dbReference type="PROSITE" id="PS50983">
    <property type="entry name" value="FE_B12_PBP"/>
    <property type="match status" value="1"/>
</dbReference>
<dbReference type="SUPFAM" id="SSF53807">
    <property type="entry name" value="Helical backbone' metal receptor"/>
    <property type="match status" value="1"/>
</dbReference>
<dbReference type="RefSeq" id="WP_036675405.1">
    <property type="nucleotide sequence ID" value="NZ_JNVM01000002.1"/>
</dbReference>
<dbReference type="Proteomes" id="UP000028123">
    <property type="component" value="Unassembled WGS sequence"/>
</dbReference>
<dbReference type="AlphaFoldDB" id="A0A081PAA8"/>
<dbReference type="PANTHER" id="PTHR30535">
    <property type="entry name" value="VITAMIN B12-BINDING PROTEIN"/>
    <property type="match status" value="1"/>
</dbReference>
<feature type="signal peptide" evidence="2">
    <location>
        <begin position="1"/>
        <end position="20"/>
    </location>
</feature>
<evidence type="ECO:0000256" key="1">
    <source>
        <dbReference type="ARBA" id="ARBA00008814"/>
    </source>
</evidence>
<sequence length="361" mass="40066">MRKRKMNIMLCFLAMTIVVAGCAKSTATNPADTEVKVAESKPDANATTTKKVVSTSGKEVELPGKITRVVNTWPSSATMMIFLGAGDKLVGVHKYVKTLPFNKLIYPKLEQIPTAEENPEELLKLDPEVILTASDDNIKSYTQVGLKGVNLMFNNYKTMKESVSALGDILGGDYKSKTDRLVAYIDGNLKKVQDTFKNLREEEKPVVYYAVDNMYSTTGAGTIMEEWVTNGGGKFATSDLGKGMRVTVTPEDILKKNPDIIVVSGGEGSKKVVQSFKTTPEWSEIKAVKNNKIFVIPSGCFAWDRFGAESALQILWAAATFHPDLFVMDMKEETRKFYKEYSNFDMTDQQLEQLLKGEVVK</sequence>
<accession>A0A081PAA8</accession>
<dbReference type="eggNOG" id="COG0614">
    <property type="taxonomic scope" value="Bacteria"/>
</dbReference>
<dbReference type="PANTHER" id="PTHR30535:SF34">
    <property type="entry name" value="MOLYBDATE-BINDING PROTEIN MOLA"/>
    <property type="match status" value="1"/>
</dbReference>
<comment type="similarity">
    <text evidence="1">Belongs to the bacterial solute-binding protein 8 family.</text>
</comment>
<evidence type="ECO:0000256" key="2">
    <source>
        <dbReference type="SAM" id="SignalP"/>
    </source>
</evidence>
<name>A0A081PAA8_9BACL</name>
<dbReference type="InterPro" id="IPR050902">
    <property type="entry name" value="ABC_Transporter_SBP"/>
</dbReference>
<keyword evidence="5" id="KW-1185">Reference proteome</keyword>
<dbReference type="PROSITE" id="PS51257">
    <property type="entry name" value="PROKAR_LIPOPROTEIN"/>
    <property type="match status" value="1"/>
</dbReference>
<reference evidence="4 5" key="1">
    <citation type="submission" date="2014-06" db="EMBL/GenBank/DDBJ databases">
        <title>Draft genome sequence of Paenibacillus sp. MSt1.</title>
        <authorList>
            <person name="Aw Y.K."/>
            <person name="Ong K.S."/>
            <person name="Gan H.M."/>
            <person name="Lee S.M."/>
        </authorList>
    </citation>
    <scope>NUCLEOTIDE SEQUENCE [LARGE SCALE GENOMIC DNA]</scope>
    <source>
        <strain evidence="4 5">MSt1</strain>
    </source>
</reference>
<keyword evidence="2" id="KW-0732">Signal</keyword>
<feature type="chain" id="PRO_5039053391" description="Fe/B12 periplasmic-binding domain-containing protein" evidence="2">
    <location>
        <begin position="21"/>
        <end position="361"/>
    </location>
</feature>
<dbReference type="OrthoDB" id="66025at2"/>
<organism evidence="4 5">
    <name type="scientific">Paenibacillus tyrfis</name>
    <dbReference type="NCBI Taxonomy" id="1501230"/>
    <lineage>
        <taxon>Bacteria</taxon>
        <taxon>Bacillati</taxon>
        <taxon>Bacillota</taxon>
        <taxon>Bacilli</taxon>
        <taxon>Bacillales</taxon>
        <taxon>Paenibacillaceae</taxon>
        <taxon>Paenibacillus</taxon>
    </lineage>
</organism>
<dbReference type="Gene3D" id="1.20.58.2180">
    <property type="match status" value="1"/>
</dbReference>
<dbReference type="Pfam" id="PF01497">
    <property type="entry name" value="Peripla_BP_2"/>
    <property type="match status" value="1"/>
</dbReference>
<evidence type="ECO:0000313" key="4">
    <source>
        <dbReference type="EMBL" id="KEQ27631.1"/>
    </source>
</evidence>
<protein>
    <recommendedName>
        <fullName evidence="3">Fe/B12 periplasmic-binding domain-containing protein</fullName>
    </recommendedName>
</protein>
<gene>
    <name evidence="4" type="ORF">ET33_13130</name>
</gene>